<dbReference type="InterPro" id="IPR045864">
    <property type="entry name" value="aa-tRNA-synth_II/BPL/LPL"/>
</dbReference>
<keyword evidence="3" id="KW-1185">Reference proteome</keyword>
<dbReference type="AlphaFoldDB" id="A0AA38HIZ5"/>
<dbReference type="Pfam" id="PF17759">
    <property type="entry name" value="tRNA_synthFbeta"/>
    <property type="match status" value="1"/>
</dbReference>
<dbReference type="InterPro" id="IPR041616">
    <property type="entry name" value="PheRS_beta_core"/>
</dbReference>
<dbReference type="Gene3D" id="3.30.930.10">
    <property type="entry name" value="Bira Bifunctional Protein, Domain 2"/>
    <property type="match status" value="1"/>
</dbReference>
<evidence type="ECO:0000259" key="1">
    <source>
        <dbReference type="Pfam" id="PF17759"/>
    </source>
</evidence>
<dbReference type="EMBL" id="JALNTZ010000528">
    <property type="protein sequence ID" value="KAJ3634434.1"/>
    <property type="molecule type" value="Genomic_DNA"/>
</dbReference>
<organism evidence="2 3">
    <name type="scientific">Zophobas morio</name>
    <dbReference type="NCBI Taxonomy" id="2755281"/>
    <lineage>
        <taxon>Eukaryota</taxon>
        <taxon>Metazoa</taxon>
        <taxon>Ecdysozoa</taxon>
        <taxon>Arthropoda</taxon>
        <taxon>Hexapoda</taxon>
        <taxon>Insecta</taxon>
        <taxon>Pterygota</taxon>
        <taxon>Neoptera</taxon>
        <taxon>Endopterygota</taxon>
        <taxon>Coleoptera</taxon>
        <taxon>Polyphaga</taxon>
        <taxon>Cucujiformia</taxon>
        <taxon>Tenebrionidae</taxon>
        <taxon>Zophobas</taxon>
    </lineage>
</organism>
<dbReference type="SUPFAM" id="SSF55681">
    <property type="entry name" value="Class II aaRS and biotin synthetases"/>
    <property type="match status" value="1"/>
</dbReference>
<protein>
    <recommendedName>
        <fullName evidence="1">Phenylalanyl tRNA synthetase beta chain core domain-containing protein</fullName>
    </recommendedName>
</protein>
<evidence type="ECO:0000313" key="3">
    <source>
        <dbReference type="Proteomes" id="UP001168821"/>
    </source>
</evidence>
<sequence length="110" mass="12107">MLKFPQTTVDPRSGYYVSEYGILSIYLARTILVGTSKVTSVEESFLLPGRSARVYVGGEHMGCLGIVHPEVLAYYELTCPCALLELDIQQFESYTSTCVAWSGQSQSGLK</sequence>
<gene>
    <name evidence="2" type="ORF">Zmor_019087</name>
</gene>
<feature type="domain" description="Phenylalanyl tRNA synthetase beta chain core" evidence="1">
    <location>
        <begin position="32"/>
        <end position="88"/>
    </location>
</feature>
<accession>A0AA38HIZ5</accession>
<proteinExistence type="predicted"/>
<name>A0AA38HIZ5_9CUCU</name>
<dbReference type="Proteomes" id="UP001168821">
    <property type="component" value="Unassembled WGS sequence"/>
</dbReference>
<evidence type="ECO:0000313" key="2">
    <source>
        <dbReference type="EMBL" id="KAJ3634434.1"/>
    </source>
</evidence>
<comment type="caution">
    <text evidence="2">The sequence shown here is derived from an EMBL/GenBank/DDBJ whole genome shotgun (WGS) entry which is preliminary data.</text>
</comment>
<reference evidence="2" key="1">
    <citation type="journal article" date="2023" name="G3 (Bethesda)">
        <title>Whole genome assemblies of Zophobas morio and Tenebrio molitor.</title>
        <authorList>
            <person name="Kaur S."/>
            <person name="Stinson S.A."/>
            <person name="diCenzo G.C."/>
        </authorList>
    </citation>
    <scope>NUCLEOTIDE SEQUENCE</scope>
    <source>
        <tissue evidence="2">Head and legs</tissue>
    </source>
</reference>